<keyword evidence="5 6" id="KW-0472">Membrane</keyword>
<dbReference type="InterPro" id="IPR056569">
    <property type="entry name" value="ArlJ-like"/>
</dbReference>
<keyword evidence="4 6" id="KW-1133">Transmembrane helix</keyword>
<keyword evidence="8" id="KW-0966">Cell projection</keyword>
<dbReference type="KEGG" id="tpep:A0127_03640"/>
<protein>
    <submittedName>
        <fullName evidence="8">Flagellar assembly protein FlaJ</fullName>
    </submittedName>
</protein>
<feature type="domain" description="Type II secretion system protein GspF" evidence="7">
    <location>
        <begin position="338"/>
        <end position="462"/>
    </location>
</feature>
<feature type="transmembrane region" description="Helical" evidence="6">
    <location>
        <begin position="443"/>
        <end position="469"/>
    </location>
</feature>
<feature type="transmembrane region" description="Helical" evidence="6">
    <location>
        <begin position="301"/>
        <end position="321"/>
    </location>
</feature>
<dbReference type="GeneID" id="27139608"/>
<dbReference type="InterPro" id="IPR018076">
    <property type="entry name" value="T2SS_GspF_dom"/>
</dbReference>
<feature type="transmembrane region" description="Helical" evidence="6">
    <location>
        <begin position="20"/>
        <end position="41"/>
    </location>
</feature>
<evidence type="ECO:0000313" key="8">
    <source>
        <dbReference type="EMBL" id="AMQ18328.1"/>
    </source>
</evidence>
<organism evidence="8 9">
    <name type="scientific">Thermococcus peptonophilus</name>
    <dbReference type="NCBI Taxonomy" id="53952"/>
    <lineage>
        <taxon>Archaea</taxon>
        <taxon>Methanobacteriati</taxon>
        <taxon>Methanobacteriota</taxon>
        <taxon>Thermococci</taxon>
        <taxon>Thermococcales</taxon>
        <taxon>Thermococcaceae</taxon>
        <taxon>Thermococcus</taxon>
    </lineage>
</organism>
<gene>
    <name evidence="8" type="ORF">A0127_03640</name>
</gene>
<evidence type="ECO:0000313" key="9">
    <source>
        <dbReference type="Proteomes" id="UP000073604"/>
    </source>
</evidence>
<feature type="transmembrane region" description="Helical" evidence="6">
    <location>
        <begin position="501"/>
        <end position="521"/>
    </location>
</feature>
<dbReference type="OrthoDB" id="141855at2157"/>
<dbReference type="PANTHER" id="PTHR35402">
    <property type="entry name" value="INTEGRAL MEMBRANE PROTEIN-RELATED"/>
    <property type="match status" value="1"/>
</dbReference>
<sequence length="580" mass="64812">MPEEKASIFTKADLNMESYIKGILLPYLGISAVLFIVIGFITRILPVARSLRVLMFLIPIVLVVYAVAYPYIVADSKKISINSKMPYFITYFAVLSTSEMGRSDLISILSKDPKLGAIASELKKVHTLVNKLHLAMPEAFRFLARRTPSRMFADFLDRLAYSLDSGVDLKDYLFQEQKTVMDDYETFYEGALYDLDVFKEIYESIIISVVFIASFIIIGPIITGMDIGRMGLYALLMIIAAEVGVLLVIKFRMPEDPIWADSKGIRDPKREHIKMAAIYSGIGTVILTLAYFLFIRQRFTIPEPFVVAIVLTPFYYLGMVVDKEEKRIFRKDENFPAFIRSLSSSLAASGASLVLVLKYLSAHDFGSLTDDIKALYRRLAIRVDRDRAWDFFIAGTGSWLIGIFSEIFRESLRMGAEPDYVGLVISRNFERIVRLRRKRQQSIASFIGIIYGLTGAFAFALAASFQVAVSINNLFSQMDLGAASNYIGDIIHVIPPTGMTFLMYIMLTMMILHSLLSSLVIKLADGGHVLGSARYFVILAWIFAVGMYLGQTLMARMMGTGGESSAGAAQLVGYLLGVMP</sequence>
<keyword evidence="9" id="KW-1185">Reference proteome</keyword>
<accession>A0A142CU76</accession>
<feature type="transmembrane region" description="Helical" evidence="6">
    <location>
        <begin position="205"/>
        <end position="224"/>
    </location>
</feature>
<feature type="transmembrane region" description="Helical" evidence="6">
    <location>
        <begin position="230"/>
        <end position="249"/>
    </location>
</feature>
<keyword evidence="2" id="KW-1003">Cell membrane</keyword>
<evidence type="ECO:0000256" key="3">
    <source>
        <dbReference type="ARBA" id="ARBA00022692"/>
    </source>
</evidence>
<evidence type="ECO:0000256" key="6">
    <source>
        <dbReference type="SAM" id="Phobius"/>
    </source>
</evidence>
<keyword evidence="8" id="KW-0969">Cilium</keyword>
<comment type="subcellular location">
    <subcellularLocation>
        <location evidence="1">Cell membrane</location>
        <topology evidence="1">Multi-pass membrane protein</topology>
    </subcellularLocation>
</comment>
<keyword evidence="3 6" id="KW-0812">Transmembrane</keyword>
<evidence type="ECO:0000256" key="4">
    <source>
        <dbReference type="ARBA" id="ARBA00022989"/>
    </source>
</evidence>
<evidence type="ECO:0000256" key="5">
    <source>
        <dbReference type="ARBA" id="ARBA00023136"/>
    </source>
</evidence>
<dbReference type="NCBIfam" id="NF004704">
    <property type="entry name" value="PRK06041.1-2"/>
    <property type="match status" value="1"/>
</dbReference>
<feature type="transmembrane region" description="Helical" evidence="6">
    <location>
        <begin position="276"/>
        <end position="295"/>
    </location>
</feature>
<evidence type="ECO:0000256" key="2">
    <source>
        <dbReference type="ARBA" id="ARBA00022475"/>
    </source>
</evidence>
<dbReference type="Proteomes" id="UP000073604">
    <property type="component" value="Chromosome"/>
</dbReference>
<dbReference type="AlphaFoldDB" id="A0A142CU76"/>
<keyword evidence="8" id="KW-0282">Flagellum</keyword>
<dbReference type="STRING" id="53952.A0127_03640"/>
<evidence type="ECO:0000256" key="1">
    <source>
        <dbReference type="ARBA" id="ARBA00004651"/>
    </source>
</evidence>
<dbReference type="EMBL" id="CP014750">
    <property type="protein sequence ID" value="AMQ18328.1"/>
    <property type="molecule type" value="Genomic_DNA"/>
</dbReference>
<proteinExistence type="predicted"/>
<dbReference type="PANTHER" id="PTHR35402:SF2">
    <property type="entry name" value="FLAGELLA ACCESSORY PROTEIN J"/>
    <property type="match status" value="1"/>
</dbReference>
<feature type="transmembrane region" description="Helical" evidence="6">
    <location>
        <begin position="53"/>
        <end position="73"/>
    </location>
</feature>
<feature type="transmembrane region" description="Helical" evidence="6">
    <location>
        <begin position="533"/>
        <end position="550"/>
    </location>
</feature>
<dbReference type="Pfam" id="PF00482">
    <property type="entry name" value="T2SSF"/>
    <property type="match status" value="2"/>
</dbReference>
<dbReference type="GO" id="GO:0005886">
    <property type="term" value="C:plasma membrane"/>
    <property type="evidence" value="ECO:0007669"/>
    <property type="project" value="UniProtKB-SubCell"/>
</dbReference>
<dbReference type="RefSeq" id="WP_062388097.1">
    <property type="nucleotide sequence ID" value="NZ_CP014750.1"/>
</dbReference>
<reference evidence="9" key="1">
    <citation type="submission" date="2016-03" db="EMBL/GenBank/DDBJ databases">
        <authorList>
            <person name="Oger P.M."/>
        </authorList>
    </citation>
    <scope>NUCLEOTIDE SEQUENCE [LARGE SCALE GENOMIC DNA]</scope>
    <source>
        <strain evidence="9">OG-1</strain>
    </source>
</reference>
<evidence type="ECO:0000259" key="7">
    <source>
        <dbReference type="Pfam" id="PF00482"/>
    </source>
</evidence>
<name>A0A142CU76_9EURY</name>
<feature type="domain" description="Type II secretion system protein GspF" evidence="7">
    <location>
        <begin position="88"/>
        <end position="215"/>
    </location>
</feature>